<dbReference type="EMBL" id="BDJK01000055">
    <property type="protein sequence ID" value="GAV23583.1"/>
    <property type="molecule type" value="Genomic_DNA"/>
</dbReference>
<evidence type="ECO:0000313" key="12">
    <source>
        <dbReference type="Proteomes" id="UP000187485"/>
    </source>
</evidence>
<dbReference type="GO" id="GO:0005886">
    <property type="term" value="C:plasma membrane"/>
    <property type="evidence" value="ECO:0007669"/>
    <property type="project" value="UniProtKB-SubCell"/>
</dbReference>
<evidence type="ECO:0000313" key="11">
    <source>
        <dbReference type="EMBL" id="GAV23583.1"/>
    </source>
</evidence>
<evidence type="ECO:0000256" key="4">
    <source>
        <dbReference type="ARBA" id="ARBA00022475"/>
    </source>
</evidence>
<evidence type="ECO:0000256" key="7">
    <source>
        <dbReference type="ARBA" id="ARBA00023136"/>
    </source>
</evidence>
<evidence type="ECO:0000256" key="9">
    <source>
        <dbReference type="SAM" id="Phobius"/>
    </source>
</evidence>
<dbReference type="AlphaFoldDB" id="A0A1L8CXG0"/>
<sequence>MTDTSIKPKFTFLSPFITIVALFLAITVFNLPPVYPMVLAFFLTVIFALIDGYDYRFIYRAALEGIKSVWTIIIIFTFLGALIALWLAGGTIATMIYYGLKLVEPKFFLVEAFLLSVILSLILGTSLGTISTLGVVLMGIGRGLNLPVEMLAGAVVAGAFFGDRISPASSSLHLTAQITGTQIEDNIKLMLKTTYLPFILSILLYLLLGHMIPVKETATTASYLKLLKSNFILNPILLGLPLLFLVLAFLKVSIKINLFLNIIISFLFGALWQKITFQELLFQTFYGYNVSGVKAFLAGGGVVKYLSLVTIILFASAMSGILNNAGVFTILLIRPLSYFKSYFSLSFGIMILAVLLLMVTCTQALAIMIPGMTLREEFRRVATANELARILADSAVVLAPLIPWNMAAILSGAALQINPKSYILFAFYLLLTPITNLLVSFRKLGEAYGQKRLGDCR</sequence>
<proteinExistence type="inferred from homology"/>
<feature type="transmembrane region" description="Helical" evidence="9">
    <location>
        <begin position="12"/>
        <end position="31"/>
    </location>
</feature>
<comment type="subcellular location">
    <subcellularLocation>
        <location evidence="1">Cell membrane</location>
        <topology evidence="1">Multi-pass membrane protein</topology>
    </subcellularLocation>
</comment>
<dbReference type="PANTHER" id="PTHR33451">
    <property type="entry name" value="MALATE-2H(+)/NA(+)-LACTATE ANTIPORTER"/>
    <property type="match status" value="1"/>
</dbReference>
<evidence type="ECO:0000256" key="6">
    <source>
        <dbReference type="ARBA" id="ARBA00022989"/>
    </source>
</evidence>
<evidence type="ECO:0000256" key="5">
    <source>
        <dbReference type="ARBA" id="ARBA00022692"/>
    </source>
</evidence>
<feature type="transmembrane region" description="Helical" evidence="9">
    <location>
        <begin position="195"/>
        <end position="212"/>
    </location>
</feature>
<keyword evidence="6 9" id="KW-1133">Transmembrane helix</keyword>
<keyword evidence="7 9" id="KW-0472">Membrane</keyword>
<gene>
    <name evidence="11" type="ORF">cpu_20930</name>
</gene>
<dbReference type="Proteomes" id="UP000187485">
    <property type="component" value="Unassembled WGS sequence"/>
</dbReference>
<feature type="transmembrane region" description="Helical" evidence="9">
    <location>
        <begin position="390"/>
        <end position="415"/>
    </location>
</feature>
<evidence type="ECO:0000259" key="10">
    <source>
        <dbReference type="Pfam" id="PF03553"/>
    </source>
</evidence>
<dbReference type="GO" id="GO:0015297">
    <property type="term" value="F:antiporter activity"/>
    <property type="evidence" value="ECO:0007669"/>
    <property type="project" value="UniProtKB-KW"/>
</dbReference>
<keyword evidence="5 9" id="KW-0812">Transmembrane</keyword>
<reference evidence="12" key="1">
    <citation type="submission" date="2016-12" db="EMBL/GenBank/DDBJ databases">
        <title>Draft Genome Sequences od Carboxydothermus pertinax and islandicus, Hydrogenogenic Carboxydotrophic Bacteria.</title>
        <authorList>
            <person name="Fukuyama Y."/>
            <person name="Ohmae K."/>
            <person name="Yoneda Y."/>
            <person name="Yoshida T."/>
            <person name="Sako Y."/>
        </authorList>
    </citation>
    <scope>NUCLEOTIDE SEQUENCE [LARGE SCALE GENOMIC DNA]</scope>
    <source>
        <strain evidence="12">Ug1</strain>
    </source>
</reference>
<feature type="transmembrane region" description="Helical" evidence="9">
    <location>
        <begin position="69"/>
        <end position="100"/>
    </location>
</feature>
<feature type="domain" description="Na+/H+ antiporter NhaC-like C-terminal" evidence="10">
    <location>
        <begin position="174"/>
        <end position="438"/>
    </location>
</feature>
<evidence type="ECO:0000256" key="8">
    <source>
        <dbReference type="ARBA" id="ARBA00038435"/>
    </source>
</evidence>
<feature type="transmembrane region" description="Helical" evidence="9">
    <location>
        <begin position="321"/>
        <end position="339"/>
    </location>
</feature>
<keyword evidence="12" id="KW-1185">Reference proteome</keyword>
<evidence type="ECO:0000256" key="1">
    <source>
        <dbReference type="ARBA" id="ARBA00004651"/>
    </source>
</evidence>
<comment type="caution">
    <text evidence="11">The sequence shown here is derived from an EMBL/GenBank/DDBJ whole genome shotgun (WGS) entry which is preliminary data.</text>
</comment>
<name>A0A1L8CXG0_9THEO</name>
<comment type="similarity">
    <text evidence="8">Belongs to the NhaC Na(+)/H(+) (TC 2.A.35) antiporter family.</text>
</comment>
<feature type="transmembrane region" description="Helical" evidence="9">
    <location>
        <begin position="112"/>
        <end position="140"/>
    </location>
</feature>
<keyword evidence="2" id="KW-0813">Transport</keyword>
<feature type="transmembrane region" description="Helical" evidence="9">
    <location>
        <begin position="345"/>
        <end position="369"/>
    </location>
</feature>
<protein>
    <submittedName>
        <fullName evidence="11">Na+/H+ antiporter</fullName>
    </submittedName>
</protein>
<dbReference type="Pfam" id="PF03553">
    <property type="entry name" value="Na_H_antiporter"/>
    <property type="match status" value="1"/>
</dbReference>
<dbReference type="InterPro" id="IPR052180">
    <property type="entry name" value="NhaC_Na-H+_Antiporter"/>
</dbReference>
<feature type="transmembrane region" description="Helical" evidence="9">
    <location>
        <begin position="232"/>
        <end position="250"/>
    </location>
</feature>
<organism evidence="11 12">
    <name type="scientific">Carboxydothermus pertinax</name>
    <dbReference type="NCBI Taxonomy" id="870242"/>
    <lineage>
        <taxon>Bacteria</taxon>
        <taxon>Bacillati</taxon>
        <taxon>Bacillota</taxon>
        <taxon>Clostridia</taxon>
        <taxon>Thermoanaerobacterales</taxon>
        <taxon>Thermoanaerobacteraceae</taxon>
        <taxon>Carboxydothermus</taxon>
    </lineage>
</organism>
<keyword evidence="4" id="KW-1003">Cell membrane</keyword>
<dbReference type="InterPro" id="IPR018461">
    <property type="entry name" value="Na/H_Antiport_NhaC-like_C"/>
</dbReference>
<keyword evidence="3" id="KW-0050">Antiport</keyword>
<dbReference type="PANTHER" id="PTHR33451:SF3">
    <property type="entry name" value="MALATE-2H(+)_NA(+)-LACTATE ANTIPORTER"/>
    <property type="match status" value="1"/>
</dbReference>
<feature type="transmembrane region" description="Helical" evidence="9">
    <location>
        <begin position="257"/>
        <end position="275"/>
    </location>
</feature>
<feature type="transmembrane region" description="Helical" evidence="9">
    <location>
        <begin position="421"/>
        <end position="441"/>
    </location>
</feature>
<dbReference type="RefSeq" id="WP_075859981.1">
    <property type="nucleotide sequence ID" value="NZ_BDJK01000055.1"/>
</dbReference>
<dbReference type="OrthoDB" id="9762978at2"/>
<accession>A0A1L8CXG0</accession>
<dbReference type="STRING" id="870242.cpu_20930"/>
<evidence type="ECO:0000256" key="2">
    <source>
        <dbReference type="ARBA" id="ARBA00022448"/>
    </source>
</evidence>
<feature type="transmembrane region" description="Helical" evidence="9">
    <location>
        <begin position="37"/>
        <end position="57"/>
    </location>
</feature>
<evidence type="ECO:0000256" key="3">
    <source>
        <dbReference type="ARBA" id="ARBA00022449"/>
    </source>
</evidence>